<dbReference type="OrthoDB" id="9801717at2"/>
<sequence>MKIVAKQCGISKNVHVHTLRHSFATHLLQRGVSLRAIQTHLGHASPITTARYTRMTEEVTHKMAWSHFEHPQDGPKDEIQGCIS</sequence>
<evidence type="ECO:0000313" key="7">
    <source>
        <dbReference type="Proteomes" id="UP000283077"/>
    </source>
</evidence>
<gene>
    <name evidence="6" type="ORF">EOE67_13240</name>
</gene>
<evidence type="ECO:0000256" key="3">
    <source>
        <dbReference type="ARBA" id="ARBA00023125"/>
    </source>
</evidence>
<dbReference type="Gene3D" id="1.10.443.10">
    <property type="entry name" value="Intergrase catalytic core"/>
    <property type="match status" value="1"/>
</dbReference>
<name>A0A437QM13_9GAMM</name>
<dbReference type="InterPro" id="IPR013762">
    <property type="entry name" value="Integrase-like_cat_sf"/>
</dbReference>
<accession>A0A437QM13</accession>
<dbReference type="InterPro" id="IPR002104">
    <property type="entry name" value="Integrase_catalytic"/>
</dbReference>
<evidence type="ECO:0000256" key="2">
    <source>
        <dbReference type="ARBA" id="ARBA00022908"/>
    </source>
</evidence>
<proteinExistence type="inferred from homology"/>
<evidence type="ECO:0000313" key="6">
    <source>
        <dbReference type="EMBL" id="RVU35553.1"/>
    </source>
</evidence>
<dbReference type="PROSITE" id="PS51898">
    <property type="entry name" value="TYR_RECOMBINASE"/>
    <property type="match status" value="1"/>
</dbReference>
<dbReference type="Proteomes" id="UP000283077">
    <property type="component" value="Unassembled WGS sequence"/>
</dbReference>
<dbReference type="SUPFAM" id="SSF56349">
    <property type="entry name" value="DNA breaking-rejoining enzymes"/>
    <property type="match status" value="1"/>
</dbReference>
<dbReference type="AlphaFoldDB" id="A0A437QM13"/>
<comment type="similarity">
    <text evidence="1">Belongs to the 'phage' integrase family.</text>
</comment>
<evidence type="ECO:0000259" key="5">
    <source>
        <dbReference type="PROSITE" id="PS51898"/>
    </source>
</evidence>
<dbReference type="Pfam" id="PF00589">
    <property type="entry name" value="Phage_integrase"/>
    <property type="match status" value="1"/>
</dbReference>
<evidence type="ECO:0000256" key="1">
    <source>
        <dbReference type="ARBA" id="ARBA00008857"/>
    </source>
</evidence>
<reference evidence="6 7" key="1">
    <citation type="submission" date="2019-01" db="EMBL/GenBank/DDBJ databases">
        <authorList>
            <person name="Chen W.-M."/>
        </authorList>
    </citation>
    <scope>NUCLEOTIDE SEQUENCE [LARGE SCALE GENOMIC DNA]</scope>
    <source>
        <strain evidence="6 7">KYPC3</strain>
    </source>
</reference>
<keyword evidence="3" id="KW-0238">DNA-binding</keyword>
<dbReference type="PANTHER" id="PTHR30349">
    <property type="entry name" value="PHAGE INTEGRASE-RELATED"/>
    <property type="match status" value="1"/>
</dbReference>
<organism evidence="6 7">
    <name type="scientific">Rheinheimera riviphila</name>
    <dbReference type="NCBI Taxonomy" id="1834037"/>
    <lineage>
        <taxon>Bacteria</taxon>
        <taxon>Pseudomonadati</taxon>
        <taxon>Pseudomonadota</taxon>
        <taxon>Gammaproteobacteria</taxon>
        <taxon>Chromatiales</taxon>
        <taxon>Chromatiaceae</taxon>
        <taxon>Rheinheimera</taxon>
    </lineage>
</organism>
<keyword evidence="4" id="KW-0233">DNA recombination</keyword>
<dbReference type="GO" id="GO:0003677">
    <property type="term" value="F:DNA binding"/>
    <property type="evidence" value="ECO:0007669"/>
    <property type="project" value="UniProtKB-KW"/>
</dbReference>
<dbReference type="EMBL" id="SACS01000014">
    <property type="protein sequence ID" value="RVU35553.1"/>
    <property type="molecule type" value="Genomic_DNA"/>
</dbReference>
<protein>
    <recommendedName>
        <fullName evidence="5">Tyr recombinase domain-containing protein</fullName>
    </recommendedName>
</protein>
<dbReference type="GO" id="GO:0006310">
    <property type="term" value="P:DNA recombination"/>
    <property type="evidence" value="ECO:0007669"/>
    <property type="project" value="UniProtKB-KW"/>
</dbReference>
<keyword evidence="7" id="KW-1185">Reference proteome</keyword>
<comment type="caution">
    <text evidence="6">The sequence shown here is derived from an EMBL/GenBank/DDBJ whole genome shotgun (WGS) entry which is preliminary data.</text>
</comment>
<dbReference type="InterPro" id="IPR011010">
    <property type="entry name" value="DNA_brk_join_enz"/>
</dbReference>
<dbReference type="GO" id="GO:0015074">
    <property type="term" value="P:DNA integration"/>
    <property type="evidence" value="ECO:0007669"/>
    <property type="project" value="UniProtKB-KW"/>
</dbReference>
<evidence type="ECO:0000256" key="4">
    <source>
        <dbReference type="ARBA" id="ARBA00023172"/>
    </source>
</evidence>
<keyword evidence="2" id="KW-0229">DNA integration</keyword>
<feature type="domain" description="Tyr recombinase" evidence="5">
    <location>
        <begin position="1"/>
        <end position="65"/>
    </location>
</feature>
<dbReference type="PANTHER" id="PTHR30349:SF41">
    <property type="entry name" value="INTEGRASE_RECOMBINASE PROTEIN MJ0367-RELATED"/>
    <property type="match status" value="1"/>
</dbReference>
<dbReference type="InterPro" id="IPR050090">
    <property type="entry name" value="Tyrosine_recombinase_XerCD"/>
</dbReference>